<dbReference type="InterPro" id="IPR036890">
    <property type="entry name" value="HATPase_C_sf"/>
</dbReference>
<dbReference type="InterPro" id="IPR036097">
    <property type="entry name" value="HisK_dim/P_sf"/>
</dbReference>
<evidence type="ECO:0000256" key="9">
    <source>
        <dbReference type="ARBA" id="ARBA00023136"/>
    </source>
</evidence>
<keyword evidence="8 10" id="KW-1133">Transmembrane helix</keyword>
<keyword evidence="13" id="KW-1185">Reference proteome</keyword>
<evidence type="ECO:0000256" key="3">
    <source>
        <dbReference type="ARBA" id="ARBA00012438"/>
    </source>
</evidence>
<dbReference type="GO" id="GO:0000155">
    <property type="term" value="F:phosphorelay sensor kinase activity"/>
    <property type="evidence" value="ECO:0007669"/>
    <property type="project" value="InterPro"/>
</dbReference>
<dbReference type="EC" id="2.7.13.3" evidence="3"/>
<dbReference type="Gene3D" id="3.30.565.10">
    <property type="entry name" value="Histidine kinase-like ATPase, C-terminal domain"/>
    <property type="match status" value="1"/>
</dbReference>
<evidence type="ECO:0000256" key="5">
    <source>
        <dbReference type="ARBA" id="ARBA00022679"/>
    </source>
</evidence>
<dbReference type="AlphaFoldDB" id="A0A8J2XY47"/>
<comment type="catalytic activity">
    <reaction evidence="1">
        <text>ATP + protein L-histidine = ADP + protein N-phospho-L-histidine.</text>
        <dbReference type="EC" id="2.7.13.3"/>
    </reaction>
</comment>
<dbReference type="Pfam" id="PF00512">
    <property type="entry name" value="HisKA"/>
    <property type="match status" value="1"/>
</dbReference>
<proteinExistence type="predicted"/>
<dbReference type="CDD" id="cd00075">
    <property type="entry name" value="HATPase"/>
    <property type="match status" value="1"/>
</dbReference>
<dbReference type="SUPFAM" id="SSF47384">
    <property type="entry name" value="Homodimeric domain of signal transducing histidine kinase"/>
    <property type="match status" value="1"/>
</dbReference>
<evidence type="ECO:0000256" key="10">
    <source>
        <dbReference type="SAM" id="Phobius"/>
    </source>
</evidence>
<dbReference type="PROSITE" id="PS50109">
    <property type="entry name" value="HIS_KIN"/>
    <property type="match status" value="1"/>
</dbReference>
<evidence type="ECO:0000256" key="8">
    <source>
        <dbReference type="ARBA" id="ARBA00022989"/>
    </source>
</evidence>
<feature type="transmembrane region" description="Helical" evidence="10">
    <location>
        <begin position="122"/>
        <end position="142"/>
    </location>
</feature>
<evidence type="ECO:0000256" key="1">
    <source>
        <dbReference type="ARBA" id="ARBA00000085"/>
    </source>
</evidence>
<evidence type="ECO:0000256" key="2">
    <source>
        <dbReference type="ARBA" id="ARBA00004370"/>
    </source>
</evidence>
<accession>A0A8J2XY47</accession>
<dbReference type="PRINTS" id="PR00344">
    <property type="entry name" value="BCTRLSENSOR"/>
</dbReference>
<evidence type="ECO:0000256" key="6">
    <source>
        <dbReference type="ARBA" id="ARBA00022692"/>
    </source>
</evidence>
<dbReference type="Proteomes" id="UP000620266">
    <property type="component" value="Unassembled WGS sequence"/>
</dbReference>
<reference evidence="12" key="2">
    <citation type="submission" date="2020-09" db="EMBL/GenBank/DDBJ databases">
        <authorList>
            <person name="Sun Q."/>
            <person name="Sedlacek I."/>
        </authorList>
    </citation>
    <scope>NUCLEOTIDE SEQUENCE</scope>
    <source>
        <strain evidence="12">CCM 7086</strain>
    </source>
</reference>
<dbReference type="InterPro" id="IPR003661">
    <property type="entry name" value="HisK_dim/P_dom"/>
</dbReference>
<dbReference type="SMART" id="SM00388">
    <property type="entry name" value="HisKA"/>
    <property type="match status" value="1"/>
</dbReference>
<comment type="caution">
    <text evidence="12">The sequence shown here is derived from an EMBL/GenBank/DDBJ whole genome shotgun (WGS) entry which is preliminary data.</text>
</comment>
<dbReference type="GO" id="GO:0005886">
    <property type="term" value="C:plasma membrane"/>
    <property type="evidence" value="ECO:0007669"/>
    <property type="project" value="TreeGrafter"/>
</dbReference>
<dbReference type="SMART" id="SM00387">
    <property type="entry name" value="HATPase_c"/>
    <property type="match status" value="1"/>
</dbReference>
<keyword evidence="4" id="KW-0597">Phosphoprotein</keyword>
<evidence type="ECO:0000313" key="13">
    <source>
        <dbReference type="Proteomes" id="UP000620266"/>
    </source>
</evidence>
<dbReference type="InterPro" id="IPR003594">
    <property type="entry name" value="HATPase_dom"/>
</dbReference>
<dbReference type="InterPro" id="IPR005467">
    <property type="entry name" value="His_kinase_dom"/>
</dbReference>
<dbReference type="Gene3D" id="6.10.340.10">
    <property type="match status" value="1"/>
</dbReference>
<dbReference type="RefSeq" id="WP_229728953.1">
    <property type="nucleotide sequence ID" value="NZ_BMCG01000003.1"/>
</dbReference>
<evidence type="ECO:0000256" key="4">
    <source>
        <dbReference type="ARBA" id="ARBA00022553"/>
    </source>
</evidence>
<keyword evidence="5" id="KW-0808">Transferase</keyword>
<sequence>MRNQTLRRRITTAFVLMAIVLCGFFSFAAYIAVEISEAQLIDHRLAKEASRLIDQHRYHITPAPEERNFFVNEQIPEPFRDLREGLHEVITNGKEITVVIREVDGNRYAVTDDTSDFEITEILIFMSLAAGFIASVLLAVILGATFSRRIMAPVTELADAVSKDEEPSALPSQEKQDEIGMLSRAFAARTKRLQEFLADEKLFTGDVSHELRTPLTIILGAAELLEARLASEQDKEAAARIRRTANEATERVSALLLLSQSPQSISTQPLSMLHVVEREIDRYRPLIEHKNVTICLTCKQDAYIPARAELAGIAIGNLIRNACQYTDQGRIEILLTAWQLVIEDSGPGIPHAVRNRLFERFVRGDNQHVGSGLGLAIVKRVTDHLGWQIRYENSTLGGSRFLLDFRTTK</sequence>
<evidence type="ECO:0000259" key="11">
    <source>
        <dbReference type="PROSITE" id="PS50109"/>
    </source>
</evidence>
<dbReference type="Gene3D" id="1.10.287.130">
    <property type="match status" value="1"/>
</dbReference>
<protein>
    <recommendedName>
        <fullName evidence="3">histidine kinase</fullName>
        <ecNumber evidence="3">2.7.13.3</ecNumber>
    </recommendedName>
</protein>
<evidence type="ECO:0000256" key="7">
    <source>
        <dbReference type="ARBA" id="ARBA00022777"/>
    </source>
</evidence>
<gene>
    <name evidence="12" type="primary">colS</name>
    <name evidence="12" type="ORF">GCM10007205_17710</name>
</gene>
<feature type="transmembrane region" description="Helical" evidence="10">
    <location>
        <begin position="12"/>
        <end position="33"/>
    </location>
</feature>
<keyword evidence="6 10" id="KW-0812">Transmembrane</keyword>
<dbReference type="InterPro" id="IPR050428">
    <property type="entry name" value="TCS_sensor_his_kinase"/>
</dbReference>
<dbReference type="EMBL" id="BMCG01000003">
    <property type="protein sequence ID" value="GGC09031.1"/>
    <property type="molecule type" value="Genomic_DNA"/>
</dbReference>
<dbReference type="Pfam" id="PF02518">
    <property type="entry name" value="HATPase_c"/>
    <property type="match status" value="1"/>
</dbReference>
<dbReference type="SUPFAM" id="SSF55874">
    <property type="entry name" value="ATPase domain of HSP90 chaperone/DNA topoisomerase II/histidine kinase"/>
    <property type="match status" value="1"/>
</dbReference>
<feature type="domain" description="Histidine kinase" evidence="11">
    <location>
        <begin position="206"/>
        <end position="409"/>
    </location>
</feature>
<dbReference type="InterPro" id="IPR004358">
    <property type="entry name" value="Sig_transdc_His_kin-like_C"/>
</dbReference>
<reference evidence="12" key="1">
    <citation type="journal article" date="2014" name="Int. J. Syst. Evol. Microbiol.">
        <title>Complete genome sequence of Corynebacterium casei LMG S-19264T (=DSM 44701T), isolated from a smear-ripened cheese.</title>
        <authorList>
            <consortium name="US DOE Joint Genome Institute (JGI-PGF)"/>
            <person name="Walter F."/>
            <person name="Albersmeier A."/>
            <person name="Kalinowski J."/>
            <person name="Ruckert C."/>
        </authorList>
    </citation>
    <scope>NUCLEOTIDE SEQUENCE</scope>
    <source>
        <strain evidence="12">CCM 7086</strain>
    </source>
</reference>
<evidence type="ECO:0000313" key="12">
    <source>
        <dbReference type="EMBL" id="GGC09031.1"/>
    </source>
</evidence>
<organism evidence="12 13">
    <name type="scientific">Oxalicibacterium flavum</name>
    <dbReference type="NCBI Taxonomy" id="179467"/>
    <lineage>
        <taxon>Bacteria</taxon>
        <taxon>Pseudomonadati</taxon>
        <taxon>Pseudomonadota</taxon>
        <taxon>Betaproteobacteria</taxon>
        <taxon>Burkholderiales</taxon>
        <taxon>Oxalobacteraceae</taxon>
        <taxon>Oxalicibacterium</taxon>
    </lineage>
</organism>
<comment type="subcellular location">
    <subcellularLocation>
        <location evidence="2">Membrane</location>
    </subcellularLocation>
</comment>
<dbReference type="PANTHER" id="PTHR45436">
    <property type="entry name" value="SENSOR HISTIDINE KINASE YKOH"/>
    <property type="match status" value="1"/>
</dbReference>
<name>A0A8J2XY47_9BURK</name>
<keyword evidence="9 10" id="KW-0472">Membrane</keyword>
<dbReference type="PANTHER" id="PTHR45436:SF16">
    <property type="entry name" value="HISTIDINE KINASE"/>
    <property type="match status" value="1"/>
</dbReference>
<keyword evidence="7 12" id="KW-0418">Kinase</keyword>
<dbReference type="CDD" id="cd00082">
    <property type="entry name" value="HisKA"/>
    <property type="match status" value="1"/>
</dbReference>